<evidence type="ECO:0000256" key="2">
    <source>
        <dbReference type="ARBA" id="ARBA00010519"/>
    </source>
</evidence>
<dbReference type="GO" id="GO:0016020">
    <property type="term" value="C:membrane"/>
    <property type="evidence" value="ECO:0007669"/>
    <property type="project" value="UniProtKB-SubCell"/>
</dbReference>
<keyword evidence="8 11" id="KW-0472">Membrane</keyword>
<evidence type="ECO:0000256" key="9">
    <source>
        <dbReference type="ARBA" id="ARBA00031586"/>
    </source>
</evidence>
<evidence type="ECO:0000256" key="6">
    <source>
        <dbReference type="ARBA" id="ARBA00022989"/>
    </source>
</evidence>
<keyword evidence="12" id="KW-0496">Mitochondrion</keyword>
<dbReference type="Gene3D" id="1.10.287.3510">
    <property type="match status" value="1"/>
</dbReference>
<keyword evidence="7" id="KW-0520">NAD</keyword>
<dbReference type="Pfam" id="PF00420">
    <property type="entry name" value="Oxidored_q2"/>
    <property type="match status" value="1"/>
</dbReference>
<evidence type="ECO:0000256" key="1">
    <source>
        <dbReference type="ARBA" id="ARBA00004141"/>
    </source>
</evidence>
<keyword evidence="6 11" id="KW-1133">Transmembrane helix</keyword>
<evidence type="ECO:0000313" key="12">
    <source>
        <dbReference type="EMBL" id="BBE15845.1"/>
    </source>
</evidence>
<evidence type="ECO:0000256" key="10">
    <source>
        <dbReference type="ARBA" id="ARBA00049551"/>
    </source>
</evidence>
<feature type="transmembrane region" description="Helical" evidence="11">
    <location>
        <begin position="6"/>
        <end position="25"/>
    </location>
</feature>
<reference evidence="12" key="1">
    <citation type="journal article" date="2018" name="Mitochondrial DNA Part B Resour">
        <title>The complete mitochondrial genome of Eumeta variegata (Lepidoptera: Psychidae).</title>
        <authorList>
            <person name="Arakawa K."/>
            <person name="Kono N."/>
            <person name="Ohtoshi R."/>
            <person name="Nakamura H."/>
            <person name="Tomita M."/>
        </authorList>
    </citation>
    <scope>NUCLEOTIDE SEQUENCE</scope>
</reference>
<keyword evidence="5" id="KW-1278">Translocase</keyword>
<protein>
    <recommendedName>
        <fullName evidence="3">NADH-ubiquinone oxidoreductase chain 4L</fullName>
    </recommendedName>
    <alternativeName>
        <fullName evidence="9">NADH dehydrogenase subunit 4L</fullName>
    </alternativeName>
</protein>
<proteinExistence type="inferred from homology"/>
<keyword evidence="4 11" id="KW-0812">Transmembrane</keyword>
<feature type="transmembrane region" description="Helical" evidence="11">
    <location>
        <begin position="62"/>
        <end position="86"/>
    </location>
</feature>
<dbReference type="EMBL" id="AP018693">
    <property type="protein sequence ID" value="BBE15845.1"/>
    <property type="molecule type" value="Genomic_DNA"/>
</dbReference>
<sequence>MIMMVIFYNMMFIFVFMFFWGNMIFVSQYKHLLIVLLSLEFMVLSVFFFFFFFFFFFEYNNYFLMVFLVFSVCEGVLGLSILISMIRTYGSDYFQSFNLL</sequence>
<accession>A0A348BR77</accession>
<evidence type="ECO:0000256" key="4">
    <source>
        <dbReference type="ARBA" id="ARBA00022692"/>
    </source>
</evidence>
<comment type="subcellular location">
    <subcellularLocation>
        <location evidence="1">Membrane</location>
        <topology evidence="1">Multi-pass membrane protein</topology>
    </subcellularLocation>
</comment>
<organism evidence="12">
    <name type="scientific">Eumeta variegata</name>
    <dbReference type="NCBI Taxonomy" id="1368026"/>
    <lineage>
        <taxon>Eukaryota</taxon>
        <taxon>Metazoa</taxon>
        <taxon>Ecdysozoa</taxon>
        <taxon>Arthropoda</taxon>
        <taxon>Hexapoda</taxon>
        <taxon>Insecta</taxon>
        <taxon>Pterygota</taxon>
        <taxon>Neoptera</taxon>
        <taxon>Endopterygota</taxon>
        <taxon>Lepidoptera</taxon>
        <taxon>Glossata</taxon>
        <taxon>Ditrysia</taxon>
        <taxon>Tineoidea</taxon>
        <taxon>Psychidae</taxon>
        <taxon>Oiketicinae</taxon>
        <taxon>Eumeta</taxon>
    </lineage>
</organism>
<evidence type="ECO:0000256" key="3">
    <source>
        <dbReference type="ARBA" id="ARBA00016612"/>
    </source>
</evidence>
<gene>
    <name evidence="12" type="primary">ND4L</name>
</gene>
<evidence type="ECO:0000256" key="11">
    <source>
        <dbReference type="SAM" id="Phobius"/>
    </source>
</evidence>
<evidence type="ECO:0000256" key="7">
    <source>
        <dbReference type="ARBA" id="ARBA00023027"/>
    </source>
</evidence>
<evidence type="ECO:0000256" key="8">
    <source>
        <dbReference type="ARBA" id="ARBA00023136"/>
    </source>
</evidence>
<evidence type="ECO:0000256" key="5">
    <source>
        <dbReference type="ARBA" id="ARBA00022967"/>
    </source>
</evidence>
<feature type="transmembrane region" description="Helical" evidence="11">
    <location>
        <begin position="32"/>
        <end position="56"/>
    </location>
</feature>
<comment type="catalytic activity">
    <reaction evidence="10">
        <text>a ubiquinone + NADH + 5 H(+)(in) = a ubiquinol + NAD(+) + 4 H(+)(out)</text>
        <dbReference type="Rhea" id="RHEA:29091"/>
        <dbReference type="Rhea" id="RHEA-COMP:9565"/>
        <dbReference type="Rhea" id="RHEA-COMP:9566"/>
        <dbReference type="ChEBI" id="CHEBI:15378"/>
        <dbReference type="ChEBI" id="CHEBI:16389"/>
        <dbReference type="ChEBI" id="CHEBI:17976"/>
        <dbReference type="ChEBI" id="CHEBI:57540"/>
        <dbReference type="ChEBI" id="CHEBI:57945"/>
        <dbReference type="EC" id="7.1.1.2"/>
    </reaction>
</comment>
<name>A0A348BR77_9NEOP</name>
<dbReference type="GO" id="GO:0008137">
    <property type="term" value="F:NADH dehydrogenase (ubiquinone) activity"/>
    <property type="evidence" value="ECO:0007669"/>
    <property type="project" value="UniProtKB-EC"/>
</dbReference>
<dbReference type="AlphaFoldDB" id="A0A348BR77"/>
<comment type="similarity">
    <text evidence="2">Belongs to the complex I subunit 4L family.</text>
</comment>
<geneLocation type="mitochondrion" evidence="12"/>
<dbReference type="InterPro" id="IPR039428">
    <property type="entry name" value="NUOK/Mnh_C1-like"/>
</dbReference>